<dbReference type="PANTHER" id="PTHR33258:SF1">
    <property type="entry name" value="TRANSPOSASE INSL FOR INSERTION SEQUENCE ELEMENT IS186A-RELATED"/>
    <property type="match status" value="1"/>
</dbReference>
<evidence type="ECO:0000313" key="7">
    <source>
        <dbReference type="Proteomes" id="UP000010103"/>
    </source>
</evidence>
<dbReference type="HOGENOM" id="CLU_045242_0_0_14"/>
<dbReference type="Proteomes" id="UP000010103">
    <property type="component" value="Chromosome"/>
</dbReference>
<organism evidence="2 7">
    <name type="scientific">Mycoplasma mycoides subsp. capri LC str. 95010</name>
    <dbReference type="NCBI Taxonomy" id="862259"/>
    <lineage>
        <taxon>Bacteria</taxon>
        <taxon>Bacillati</taxon>
        <taxon>Mycoplasmatota</taxon>
        <taxon>Mollicutes</taxon>
        <taxon>Mycoplasmataceae</taxon>
        <taxon>Mycoplasma</taxon>
    </lineage>
</organism>
<dbReference type="SUPFAM" id="SSF53098">
    <property type="entry name" value="Ribonuclease H-like"/>
    <property type="match status" value="1"/>
</dbReference>
<reference evidence="7" key="2">
    <citation type="journal article" date="2011" name="BMC Genomics">
        <title>Mycoplasma mycoides, from "mycoides Small Colony" to "capri". A microevolutionary perspective.</title>
        <authorList>
            <person name="Thiaucourt F."/>
            <person name="Manso-Silvan L."/>
            <person name="Salah W."/>
            <person name="Barbe V."/>
            <person name="Berger A."/>
            <person name="Jacob D."/>
            <person name="Breton M."/>
            <person name="Dupuy V."/>
            <person name="Lomenech A.M."/>
            <person name="Blanchard A."/>
            <person name="Sirand-Pugnet P."/>
        </authorList>
    </citation>
    <scope>NUCLEOTIDE SEQUENCE [LARGE SCALE GENOMIC DNA]</scope>
    <source>
        <strain evidence="7">95010</strain>
    </source>
</reference>
<dbReference type="KEGG" id="mml:MLC_9140"/>
<dbReference type="AlphaFoldDB" id="F4MQQ0"/>
<dbReference type="GO" id="GO:0006313">
    <property type="term" value="P:DNA transposition"/>
    <property type="evidence" value="ECO:0007669"/>
    <property type="project" value="InterPro"/>
</dbReference>
<dbReference type="EMBL" id="FQ377874">
    <property type="protein sequence ID" value="CBW54636.1"/>
    <property type="molecule type" value="Genomic_DNA"/>
</dbReference>
<dbReference type="EMBL" id="FQ377874">
    <property type="protein sequence ID" value="CBW54548.1"/>
    <property type="molecule type" value="Genomic_DNA"/>
</dbReference>
<protein>
    <submittedName>
        <fullName evidence="2">ISMmy1 like A transposase</fullName>
    </submittedName>
    <submittedName>
        <fullName evidence="3">ISMmy1 like C transposase</fullName>
    </submittedName>
    <submittedName>
        <fullName evidence="4">ISMmy1 like D transposase</fullName>
    </submittedName>
    <submittedName>
        <fullName evidence="5">ISMmy1 like E transposase</fullName>
    </submittedName>
    <submittedName>
        <fullName evidence="6">ISMmy1 like F transposase</fullName>
    </submittedName>
</protein>
<evidence type="ECO:0000313" key="2">
    <source>
        <dbReference type="EMBL" id="CBW54433.1"/>
    </source>
</evidence>
<gene>
    <name evidence="2" type="primary">tnp</name>
    <name evidence="2" type="ORF">MLC_7030</name>
    <name evidence="3" type="ORF">MLC_8180</name>
    <name evidence="4" type="ORF">MLC_9060</name>
    <name evidence="5" type="ORF">MLC_9140</name>
    <name evidence="6" type="ORF">MLC_9160</name>
</gene>
<dbReference type="PANTHER" id="PTHR33258">
    <property type="entry name" value="TRANSPOSASE INSL FOR INSERTION SEQUENCE ELEMENT IS186A-RELATED"/>
    <property type="match status" value="1"/>
</dbReference>
<dbReference type="RefSeq" id="WP_013729804.1">
    <property type="nucleotide sequence ID" value="NC_015431.1"/>
</dbReference>
<evidence type="ECO:0000313" key="4">
    <source>
        <dbReference type="EMBL" id="CBW54636.1"/>
    </source>
</evidence>
<feature type="domain" description="Transposase IS4-like" evidence="1">
    <location>
        <begin position="195"/>
        <end position="386"/>
    </location>
</feature>
<reference evidence="2" key="1">
    <citation type="submission" date="2010-09" db="EMBL/GenBank/DDBJ databases">
        <authorList>
            <person name="Genoscope - CEA"/>
        </authorList>
    </citation>
    <scope>NUCLEOTIDE SEQUENCE</scope>
    <source>
        <strain evidence="2">95010</strain>
    </source>
</reference>
<accession>F4MQQ0</accession>
<evidence type="ECO:0000313" key="5">
    <source>
        <dbReference type="EMBL" id="CBW54644.1"/>
    </source>
</evidence>
<evidence type="ECO:0000313" key="6">
    <source>
        <dbReference type="EMBL" id="CBW54646.1"/>
    </source>
</evidence>
<dbReference type="EMBL" id="FQ377874">
    <property type="protein sequence ID" value="CBW54433.1"/>
    <property type="molecule type" value="Genomic_DNA"/>
</dbReference>
<sequence>MPIPKEILAVKRPSSSRVKETSKPGIYNVIKRTSIRKNGKIVPLDKGLIGKIINGVYYPIEKKEYEVDCKSYGMFGLNEKTNSHIFSDLLNFYDFEDARKLYVLASLRVISPEIKNEEIKHEYDTNYISEVYTKCALSPNTISSFLEKIGKSSSKMEEFMNKRLEEFSNHTVVVDGMLKDNTSKTNIYSEMSRKSRTKGSQNFNLIYAYDVDSEEPIASSIYPGNMLDYTAFKDFLKTYNMKKGLLILDKGFNDKECKELMQQKNISYLIPIKLDFAVKKLNLKTGFKTSFSYDEDTIRAKKMNVNDKTYYCFKSTFAETSQKQAYMNRVNKKGVYDEDKFLEKEDLFGLILFESGDDMNLKDVYIAYKKRWQIELLFKQFKNILELNEGNVQGNYRIKASEFINFLSSIMLCRIKNYLFKLGLLEDKTISQIFRYLSKVEKRRKSRLKEEWENVGTLKYIQEITKKLKI</sequence>
<dbReference type="KEGG" id="mml:MLC_8180"/>
<proteinExistence type="predicted"/>
<dbReference type="GO" id="GO:0004803">
    <property type="term" value="F:transposase activity"/>
    <property type="evidence" value="ECO:0007669"/>
    <property type="project" value="InterPro"/>
</dbReference>
<dbReference type="KEGG" id="mml:MLC_9060"/>
<dbReference type="EMBL" id="FQ377874">
    <property type="protein sequence ID" value="CBW54644.1"/>
    <property type="molecule type" value="Genomic_DNA"/>
</dbReference>
<evidence type="ECO:0000259" key="1">
    <source>
        <dbReference type="Pfam" id="PF01609"/>
    </source>
</evidence>
<dbReference type="Pfam" id="PF01609">
    <property type="entry name" value="DDE_Tnp_1"/>
    <property type="match status" value="1"/>
</dbReference>
<dbReference type="EMBL" id="FQ377874">
    <property type="protein sequence ID" value="CBW54646.1"/>
    <property type="molecule type" value="Genomic_DNA"/>
</dbReference>
<reference evidence="7" key="3">
    <citation type="journal article" date="2011" name="BMC Genomics">
        <title>Mycoplasma mycoides, from mycoides Small Colony to capri. A microevolutionary perspective.</title>
        <authorList>
            <person name="Thiaucourt F."/>
            <person name="Manso-Silvan L."/>
            <person name="Salah W."/>
            <person name="Barbe V."/>
            <person name="Berger A."/>
            <person name="Jacob D."/>
            <person name="Breton M."/>
            <person name="Dupuy V."/>
            <person name="Lomenech A.M."/>
            <person name="Blanchard A."/>
            <person name="Sirand-Pugnet P."/>
        </authorList>
    </citation>
    <scope>NUCLEOTIDE SEQUENCE [LARGE SCALE GENOMIC DNA]</scope>
    <source>
        <strain evidence="7">95010</strain>
    </source>
</reference>
<evidence type="ECO:0000313" key="3">
    <source>
        <dbReference type="EMBL" id="CBW54548.1"/>
    </source>
</evidence>
<dbReference type="KEGG" id="mml:MLC_7030"/>
<dbReference type="OrthoDB" id="395037at2"/>
<dbReference type="InterPro" id="IPR012337">
    <property type="entry name" value="RNaseH-like_sf"/>
</dbReference>
<name>F4MQQ0_MYCML</name>
<dbReference type="GO" id="GO:0003677">
    <property type="term" value="F:DNA binding"/>
    <property type="evidence" value="ECO:0007669"/>
    <property type="project" value="InterPro"/>
</dbReference>
<dbReference type="InterPro" id="IPR002559">
    <property type="entry name" value="Transposase_11"/>
</dbReference>
<dbReference type="KEGG" id="mml:MLC_9160"/>